<reference evidence="5 6" key="1">
    <citation type="submission" date="2019-12" db="EMBL/GenBank/DDBJ databases">
        <authorList>
            <person name="Alioto T."/>
            <person name="Alioto T."/>
            <person name="Gomez Garrido J."/>
        </authorList>
    </citation>
    <scope>NUCLEOTIDE SEQUENCE [LARGE SCALE GENOMIC DNA]</scope>
</reference>
<feature type="compositionally biased region" description="Low complexity" evidence="3">
    <location>
        <begin position="143"/>
        <end position="158"/>
    </location>
</feature>
<feature type="region of interest" description="Disordered" evidence="3">
    <location>
        <begin position="128"/>
        <end position="210"/>
    </location>
</feature>
<feature type="domain" description="HTH La-type RNA-binding" evidence="4">
    <location>
        <begin position="358"/>
        <end position="447"/>
    </location>
</feature>
<dbReference type="OrthoDB" id="340227at2759"/>
<dbReference type="Gene3D" id="1.10.10.10">
    <property type="entry name" value="Winged helix-like DNA-binding domain superfamily/Winged helix DNA-binding domain"/>
    <property type="match status" value="1"/>
</dbReference>
<dbReference type="EMBL" id="CACTIH010001911">
    <property type="protein sequence ID" value="CAA2968519.1"/>
    <property type="molecule type" value="Genomic_DNA"/>
</dbReference>
<accession>A0A8S0QKK0</accession>
<name>A0A8S0QKK0_OLEEU</name>
<dbReference type="SUPFAM" id="SSF46785">
    <property type="entry name" value="Winged helix' DNA-binding domain"/>
    <property type="match status" value="1"/>
</dbReference>
<dbReference type="AlphaFoldDB" id="A0A8S0QKK0"/>
<dbReference type="Proteomes" id="UP000594638">
    <property type="component" value="Unassembled WGS sequence"/>
</dbReference>
<comment type="caution">
    <text evidence="5">The sequence shown here is derived from an EMBL/GenBank/DDBJ whole genome shotgun (WGS) entry which is preliminary data.</text>
</comment>
<dbReference type="InterPro" id="IPR006630">
    <property type="entry name" value="La_HTH"/>
</dbReference>
<feature type="region of interest" description="Disordered" evidence="3">
    <location>
        <begin position="227"/>
        <end position="285"/>
    </location>
</feature>
<dbReference type="CDD" id="cd07323">
    <property type="entry name" value="LAM"/>
    <property type="match status" value="1"/>
</dbReference>
<evidence type="ECO:0000313" key="5">
    <source>
        <dbReference type="EMBL" id="CAA2968519.1"/>
    </source>
</evidence>
<dbReference type="Pfam" id="PF05383">
    <property type="entry name" value="La"/>
    <property type="match status" value="1"/>
</dbReference>
<feature type="region of interest" description="Disordered" evidence="3">
    <location>
        <begin position="27"/>
        <end position="48"/>
    </location>
</feature>
<feature type="compositionally biased region" description="Low complexity" evidence="3">
    <location>
        <begin position="72"/>
        <end position="83"/>
    </location>
</feature>
<protein>
    <recommendedName>
        <fullName evidence="4">HTH La-type RNA-binding domain-containing protein</fullName>
    </recommendedName>
</protein>
<evidence type="ECO:0000256" key="1">
    <source>
        <dbReference type="ARBA" id="ARBA00022884"/>
    </source>
</evidence>
<gene>
    <name evidence="5" type="ORF">OLEA9_A025094</name>
</gene>
<keyword evidence="6" id="KW-1185">Reference proteome</keyword>
<dbReference type="GO" id="GO:0003723">
    <property type="term" value="F:RNA binding"/>
    <property type="evidence" value="ECO:0007669"/>
    <property type="project" value="UniProtKB-UniRule"/>
</dbReference>
<proteinExistence type="predicted"/>
<feature type="compositionally biased region" description="Polar residues" evidence="3">
    <location>
        <begin position="244"/>
        <end position="259"/>
    </location>
</feature>
<evidence type="ECO:0000256" key="3">
    <source>
        <dbReference type="SAM" id="MobiDB-lite"/>
    </source>
</evidence>
<dbReference type="PANTHER" id="PTHR22792:SF155">
    <property type="entry name" value="LA-RELATED PROTEIN 1C-LIKE"/>
    <property type="match status" value="1"/>
</dbReference>
<feature type="compositionally biased region" description="Low complexity" evidence="3">
    <location>
        <begin position="194"/>
        <end position="204"/>
    </location>
</feature>
<dbReference type="SMART" id="SM00715">
    <property type="entry name" value="LA"/>
    <property type="match status" value="1"/>
</dbReference>
<dbReference type="InterPro" id="IPR036390">
    <property type="entry name" value="WH_DNA-bd_sf"/>
</dbReference>
<dbReference type="Gramene" id="OE9A025094T5">
    <property type="protein sequence ID" value="OE9A025094C5"/>
    <property type="gene ID" value="OE9A025094"/>
</dbReference>
<organism evidence="5 6">
    <name type="scientific">Olea europaea subsp. europaea</name>
    <dbReference type="NCBI Taxonomy" id="158383"/>
    <lineage>
        <taxon>Eukaryota</taxon>
        <taxon>Viridiplantae</taxon>
        <taxon>Streptophyta</taxon>
        <taxon>Embryophyta</taxon>
        <taxon>Tracheophyta</taxon>
        <taxon>Spermatophyta</taxon>
        <taxon>Magnoliopsida</taxon>
        <taxon>eudicotyledons</taxon>
        <taxon>Gunneridae</taxon>
        <taxon>Pentapetalae</taxon>
        <taxon>asterids</taxon>
        <taxon>lamiids</taxon>
        <taxon>Lamiales</taxon>
        <taxon>Oleaceae</taxon>
        <taxon>Oleeae</taxon>
        <taxon>Olea</taxon>
    </lineage>
</organism>
<dbReference type="PROSITE" id="PS50961">
    <property type="entry name" value="HTH_LA"/>
    <property type="match status" value="1"/>
</dbReference>
<dbReference type="Gramene" id="OE9A025094T4">
    <property type="protein sequence ID" value="OE9A025094C4"/>
    <property type="gene ID" value="OE9A025094"/>
</dbReference>
<evidence type="ECO:0000256" key="2">
    <source>
        <dbReference type="PROSITE-ProRule" id="PRU00332"/>
    </source>
</evidence>
<dbReference type="FunFam" id="1.10.10.10:FF:000131">
    <property type="entry name" value="la-related protein 1B isoform X2"/>
    <property type="match status" value="1"/>
</dbReference>
<dbReference type="PANTHER" id="PTHR22792">
    <property type="entry name" value="LUPUS LA PROTEIN-RELATED"/>
    <property type="match status" value="1"/>
</dbReference>
<evidence type="ECO:0000259" key="4">
    <source>
        <dbReference type="PROSITE" id="PS50961"/>
    </source>
</evidence>
<sequence>MTADSPTSDHLPRSPVTCTSIAAAVDGGVTSPRRHGVATPWTSVFRGNPASPPPIVLAVPEQSFAFEKDPMESSSPEAQPESSNVNGDGNAGRPRRHAWNTTVNGVVEPNSVMVDAVSWPALSESIRAVPRSSSEPFRPIPNGSASSSQGPIISQPPQRQTNTNAHVNSTVNNMPTKQRSRHRGRGAGGGSSSGNGPSSSVFIRPSPPQPPPFPVFNMPYAMVPHMLDTPVRGTRPGGGVGGSQPHNGNDSSPRNNSRRGNYGPRPRGDGPYHSNHGVRRDQDRRDVHLSHQYVPPVGYMPTPFPPGAPPFISTPPAGRVFPGQMGFDMSSPFIYVPTLLPESFRPMPIMPPPPPMLFATSGSLPSLIVKQIDYYFSDENLVKDNFLRSNMDDQGWVPITLIASFPRVQQLTFDVPFILDSLRNSSVVEVQGDKLRKRNEWKKWLHNAGWSNTNSGSHPLGASPENVLATSFQDVSLEDTTIDANGTVDG</sequence>
<dbReference type="InterPro" id="IPR036388">
    <property type="entry name" value="WH-like_DNA-bd_sf"/>
</dbReference>
<feature type="compositionally biased region" description="Polar residues" evidence="3">
    <location>
        <begin position="159"/>
        <end position="177"/>
    </location>
</feature>
<keyword evidence="1 2" id="KW-0694">RNA-binding</keyword>
<feature type="region of interest" description="Disordered" evidence="3">
    <location>
        <begin position="67"/>
        <end position="102"/>
    </location>
</feature>
<dbReference type="InterPro" id="IPR045180">
    <property type="entry name" value="La_dom_prot"/>
</dbReference>
<evidence type="ECO:0000313" key="6">
    <source>
        <dbReference type="Proteomes" id="UP000594638"/>
    </source>
</evidence>